<name>M6W0E6_9LEPT</name>
<evidence type="ECO:0000313" key="2">
    <source>
        <dbReference type="Proteomes" id="UP000012149"/>
    </source>
</evidence>
<sequence length="47" mass="5480">MIGERVGFEEVSERLCKIYFTNAVLGMLDLFTGKVLKYETPVYNYNK</sequence>
<dbReference type="EMBL" id="AKWE02000063">
    <property type="protein sequence ID" value="EMO58749.1"/>
    <property type="molecule type" value="Genomic_DNA"/>
</dbReference>
<proteinExistence type="predicted"/>
<comment type="caution">
    <text evidence="1">The sequence shown here is derived from an EMBL/GenBank/DDBJ whole genome shotgun (WGS) entry which is preliminary data.</text>
</comment>
<dbReference type="AlphaFoldDB" id="M6W0E6"/>
<organism evidence="1 2">
    <name type="scientific">Leptospira santarosai str. CBC1416</name>
    <dbReference type="NCBI Taxonomy" id="1193059"/>
    <lineage>
        <taxon>Bacteria</taxon>
        <taxon>Pseudomonadati</taxon>
        <taxon>Spirochaetota</taxon>
        <taxon>Spirochaetia</taxon>
        <taxon>Leptospirales</taxon>
        <taxon>Leptospiraceae</taxon>
        <taxon>Leptospira</taxon>
    </lineage>
</organism>
<gene>
    <name evidence="1" type="ORF">LEP1GSC161_4255</name>
</gene>
<dbReference type="Proteomes" id="UP000012149">
    <property type="component" value="Unassembled WGS sequence"/>
</dbReference>
<reference evidence="1 2" key="1">
    <citation type="submission" date="2013-01" db="EMBL/GenBank/DDBJ databases">
        <authorList>
            <person name="Harkins D.M."/>
            <person name="Durkin A.S."/>
            <person name="Brinkac L.M."/>
            <person name="Haft D.H."/>
            <person name="Selengut J.D."/>
            <person name="Sanka R."/>
            <person name="DePew J."/>
            <person name="Purushe J."/>
            <person name="Matthias M.A."/>
            <person name="Vinetz J.M."/>
            <person name="Sutton G.G."/>
            <person name="Nierman W.C."/>
            <person name="Fouts D.E."/>
        </authorList>
    </citation>
    <scope>NUCLEOTIDE SEQUENCE [LARGE SCALE GENOMIC DNA]</scope>
    <source>
        <strain evidence="1 2">CBC1416</strain>
    </source>
</reference>
<accession>M6W0E6</accession>
<protein>
    <submittedName>
        <fullName evidence="1">Uncharacterized protein</fullName>
    </submittedName>
</protein>
<evidence type="ECO:0000313" key="1">
    <source>
        <dbReference type="EMBL" id="EMO58749.1"/>
    </source>
</evidence>